<accession>A0A562B1Z7</accession>
<organism evidence="1 2">
    <name type="scientific">Cupriavidus gilardii J11</name>
    <dbReference type="NCBI Taxonomy" id="936133"/>
    <lineage>
        <taxon>Bacteria</taxon>
        <taxon>Pseudomonadati</taxon>
        <taxon>Pseudomonadota</taxon>
        <taxon>Betaproteobacteria</taxon>
        <taxon>Burkholderiales</taxon>
        <taxon>Burkholderiaceae</taxon>
        <taxon>Cupriavidus</taxon>
    </lineage>
</organism>
<dbReference type="EMBL" id="VLJN01000065">
    <property type="protein sequence ID" value="TWG79237.1"/>
    <property type="molecule type" value="Genomic_DNA"/>
</dbReference>
<sequence>MAAVPRHDPHTVSHSDPLPDMAPQTLALAAGRPALFFGHSGAVLHIARGSAALAEPPVWMAEQLHWPSQTLAAGMVLRLPRTGWYQLRPLCDTVVELRERPAWFPVRQLARILAAWRRRRARIRPIHRSHKESVS</sequence>
<dbReference type="AlphaFoldDB" id="A0A562B1Z7"/>
<evidence type="ECO:0000313" key="1">
    <source>
        <dbReference type="EMBL" id="TWG79237.1"/>
    </source>
</evidence>
<dbReference type="OrthoDB" id="8964799at2"/>
<proteinExistence type="predicted"/>
<name>A0A562B1Z7_9BURK</name>
<evidence type="ECO:0000313" key="2">
    <source>
        <dbReference type="Proteomes" id="UP000318141"/>
    </source>
</evidence>
<protein>
    <submittedName>
        <fullName evidence="1">Uncharacterized protein</fullName>
    </submittedName>
</protein>
<reference evidence="1 2" key="1">
    <citation type="submission" date="2019-07" db="EMBL/GenBank/DDBJ databases">
        <title>Genome sequencing of lignin-degrading bacterial isolates.</title>
        <authorList>
            <person name="Gladden J."/>
        </authorList>
    </citation>
    <scope>NUCLEOTIDE SEQUENCE [LARGE SCALE GENOMIC DNA]</scope>
    <source>
        <strain evidence="1 2">J11</strain>
    </source>
</reference>
<comment type="caution">
    <text evidence="1">The sequence shown here is derived from an EMBL/GenBank/DDBJ whole genome shotgun (WGS) entry which is preliminary data.</text>
</comment>
<dbReference type="Proteomes" id="UP000318141">
    <property type="component" value="Unassembled WGS sequence"/>
</dbReference>
<keyword evidence="2" id="KW-1185">Reference proteome</keyword>
<gene>
    <name evidence="1" type="ORF">L602_000700000530</name>
</gene>